<comment type="subcellular location">
    <subcellularLocation>
        <location evidence="1">Cell membrane</location>
        <topology evidence="1">Multi-pass membrane protein</topology>
    </subcellularLocation>
</comment>
<feature type="transmembrane region" description="Helical" evidence="8">
    <location>
        <begin position="568"/>
        <end position="589"/>
    </location>
</feature>
<feature type="transmembrane region" description="Helical" evidence="8">
    <location>
        <begin position="129"/>
        <end position="151"/>
    </location>
</feature>
<feature type="compositionally biased region" description="Basic and acidic residues" evidence="7">
    <location>
        <begin position="38"/>
        <end position="47"/>
    </location>
</feature>
<feature type="transmembrane region" description="Helical" evidence="8">
    <location>
        <begin position="163"/>
        <end position="184"/>
    </location>
</feature>
<comment type="similarity">
    <text evidence="2">Belongs to the chromate ion transporter (CHR) (TC 2.A.51) family.</text>
</comment>
<dbReference type="InterPro" id="IPR003370">
    <property type="entry name" value="Chromate_transpt"/>
</dbReference>
<sequence length="596" mass="64284">MSSTQTVTRAQLQPQPEPEPSTSASVATHTPAATSEARTPHSPDVDEDRRRIKLSVRLVETVRHFFDLGVTSFGGPGVHVIVLRKRFVNRLKWLDETTFADLFSLGNALPGPGSTQLAFSIAVVRNGTLAGFLAFLLWSIPGAVGMAALGAGVRKFPERLPPIVLGLLTGLNAAAVGLIALAAFQLSKSSITDPITRLLVLSSTSFGICYHAPWMYPVLVFVGGFITLLYDFRRRILGKLPDKLNPYKIAARRARAAAERVEPVLESTTDQDIELEPVATAHETPNDVDKIATRSTRGSVHELRYSQDNNPAARSGPSRTSSLRQRTSRPEATSTPATPRDDDEDMQSPDLTRRTPIMVLNKKLALMLGALFLAFVITVVVVRSELKTPPRALDFFTNMVIAGVIIFGGGPVVIPLLRGYTVENGWVESRDFLLGFAILQAFPGPNFNFAAYLGVLSLPGNPVLGAFLGWLGIFFPGILLKLSLLPIYNTWRKHAVAISILRGLNAAATGLVYTAVWQLFLVGYIYTPATGQVVQAASQSGPLTSDPFWGVVASSAFVASQWFKLPPAFAIVGGALGGLAWYGVVGSAGTERQQLM</sequence>
<evidence type="ECO:0000256" key="1">
    <source>
        <dbReference type="ARBA" id="ARBA00004651"/>
    </source>
</evidence>
<proteinExistence type="inferred from homology"/>
<keyword evidence="6 8" id="KW-0472">Membrane</keyword>
<feature type="transmembrane region" description="Helical" evidence="8">
    <location>
        <begin position="214"/>
        <end position="232"/>
    </location>
</feature>
<dbReference type="Pfam" id="PF02417">
    <property type="entry name" value="Chromate_transp"/>
    <property type="match status" value="2"/>
</dbReference>
<evidence type="ECO:0000256" key="2">
    <source>
        <dbReference type="ARBA" id="ARBA00005262"/>
    </source>
</evidence>
<evidence type="ECO:0000313" key="10">
    <source>
        <dbReference type="Proteomes" id="UP000246740"/>
    </source>
</evidence>
<feature type="transmembrane region" description="Helical" evidence="8">
    <location>
        <begin position="364"/>
        <end position="383"/>
    </location>
</feature>
<feature type="transmembrane region" description="Helical" evidence="8">
    <location>
        <begin position="467"/>
        <end position="491"/>
    </location>
</feature>
<dbReference type="OrthoDB" id="2160638at2759"/>
<reference evidence="9 10" key="1">
    <citation type="journal article" date="2018" name="Mol. Biol. Evol.">
        <title>Broad Genomic Sampling Reveals a Smut Pathogenic Ancestry of the Fungal Clade Ustilaginomycotina.</title>
        <authorList>
            <person name="Kijpornyongpan T."/>
            <person name="Mondo S.J."/>
            <person name="Barry K."/>
            <person name="Sandor L."/>
            <person name="Lee J."/>
            <person name="Lipzen A."/>
            <person name="Pangilinan J."/>
            <person name="LaButti K."/>
            <person name="Hainaut M."/>
            <person name="Henrissat B."/>
            <person name="Grigoriev I.V."/>
            <person name="Spatafora J.W."/>
            <person name="Aime M.C."/>
        </authorList>
    </citation>
    <scope>NUCLEOTIDE SEQUENCE [LARGE SCALE GENOMIC DNA]</scope>
    <source>
        <strain evidence="9 10">MCA 3645</strain>
    </source>
</reference>
<feature type="transmembrane region" description="Helical" evidence="8">
    <location>
        <begin position="432"/>
        <end position="455"/>
    </location>
</feature>
<dbReference type="Proteomes" id="UP000246740">
    <property type="component" value="Unassembled WGS sequence"/>
</dbReference>
<dbReference type="AlphaFoldDB" id="A0A317XH99"/>
<dbReference type="PANTHER" id="PTHR33567:SF3">
    <property type="entry name" value="CHROMATE ION TRANSPORTER (EUROFUNG)"/>
    <property type="match status" value="1"/>
</dbReference>
<evidence type="ECO:0000256" key="4">
    <source>
        <dbReference type="ARBA" id="ARBA00022692"/>
    </source>
</evidence>
<dbReference type="PANTHER" id="PTHR33567">
    <property type="entry name" value="CHROMATE ION TRANSPORTER (EUROFUNG)"/>
    <property type="match status" value="1"/>
</dbReference>
<feature type="compositionally biased region" description="Polar residues" evidence="7">
    <location>
        <begin position="1"/>
        <end position="37"/>
    </location>
</feature>
<accession>A0A317XH99</accession>
<evidence type="ECO:0008006" key="11">
    <source>
        <dbReference type="Google" id="ProtNLM"/>
    </source>
</evidence>
<organism evidence="9 10">
    <name type="scientific">Testicularia cyperi</name>
    <dbReference type="NCBI Taxonomy" id="1882483"/>
    <lineage>
        <taxon>Eukaryota</taxon>
        <taxon>Fungi</taxon>
        <taxon>Dikarya</taxon>
        <taxon>Basidiomycota</taxon>
        <taxon>Ustilaginomycotina</taxon>
        <taxon>Ustilaginomycetes</taxon>
        <taxon>Ustilaginales</taxon>
        <taxon>Anthracoideaceae</taxon>
        <taxon>Testicularia</taxon>
    </lineage>
</organism>
<feature type="region of interest" description="Disordered" evidence="7">
    <location>
        <begin position="1"/>
        <end position="47"/>
    </location>
</feature>
<feature type="region of interest" description="Disordered" evidence="7">
    <location>
        <begin position="299"/>
        <end position="350"/>
    </location>
</feature>
<dbReference type="InParanoid" id="A0A317XH99"/>
<dbReference type="GO" id="GO:0005886">
    <property type="term" value="C:plasma membrane"/>
    <property type="evidence" value="ECO:0007669"/>
    <property type="project" value="UniProtKB-SubCell"/>
</dbReference>
<evidence type="ECO:0000256" key="6">
    <source>
        <dbReference type="ARBA" id="ARBA00023136"/>
    </source>
</evidence>
<evidence type="ECO:0000256" key="7">
    <source>
        <dbReference type="SAM" id="MobiDB-lite"/>
    </source>
</evidence>
<feature type="transmembrane region" description="Helical" evidence="8">
    <location>
        <begin position="503"/>
        <end position="526"/>
    </location>
</feature>
<keyword evidence="3" id="KW-1003">Cell membrane</keyword>
<feature type="transmembrane region" description="Helical" evidence="8">
    <location>
        <begin position="395"/>
        <end position="420"/>
    </location>
</feature>
<evidence type="ECO:0000256" key="5">
    <source>
        <dbReference type="ARBA" id="ARBA00022989"/>
    </source>
</evidence>
<evidence type="ECO:0000256" key="8">
    <source>
        <dbReference type="SAM" id="Phobius"/>
    </source>
</evidence>
<evidence type="ECO:0000256" key="3">
    <source>
        <dbReference type="ARBA" id="ARBA00022475"/>
    </source>
</evidence>
<keyword evidence="4 8" id="KW-0812">Transmembrane</keyword>
<name>A0A317XH99_9BASI</name>
<dbReference type="STRING" id="1882483.A0A317XH99"/>
<evidence type="ECO:0000313" key="9">
    <source>
        <dbReference type="EMBL" id="PWY97654.1"/>
    </source>
</evidence>
<dbReference type="EMBL" id="KZ819204">
    <property type="protein sequence ID" value="PWY97654.1"/>
    <property type="molecule type" value="Genomic_DNA"/>
</dbReference>
<keyword evidence="5 8" id="KW-1133">Transmembrane helix</keyword>
<protein>
    <recommendedName>
        <fullName evidence="11">Chromate ion transporter</fullName>
    </recommendedName>
</protein>
<dbReference type="GO" id="GO:0015109">
    <property type="term" value="F:chromate transmembrane transporter activity"/>
    <property type="evidence" value="ECO:0007669"/>
    <property type="project" value="InterPro"/>
</dbReference>
<gene>
    <name evidence="9" type="ORF">BCV70DRAFT_202706</name>
</gene>
<keyword evidence="10" id="KW-1185">Reference proteome</keyword>